<proteinExistence type="predicted"/>
<keyword evidence="2 3" id="KW-0040">ANK repeat</keyword>
<sequence>MKSIYAISAAYSRVFIAVDALDEYQDCSEFLEKLFEIHDHQNLNIFATSRPIPEIRQKFKRRETYRECEIRASDKDVKGYLEGRILQLGTNVVKVNKELIKDKISELTQGMFLLAHLQFEAIKSAPTLRAIKKILAGFSNGGGVSNSAYDSTYSAIMEKIQGNSDKELVDMAFKVLTWITCASRRLTKAELQHAIAVEPEEPAAIDRDNISDIEDLISPCLGLVTIDEKSNIVRLIHYTAQDYLERTKQRWFRHPHNFIARVCTIYLSYDAFKSGPCASRQDLVGRLGLNPLYRYAAENLGYHVRESSFHEHSCCVEPGADCHKIKTGATEHILKFLLDDDLRLACAQVLYGGAAYAWFRARADIDEIQAVHVAASLGLARAAELLLARSGVDLELKGNAGGTPLLLAADRGHEDVVKLLIDRRANLEAKDEYGCTPLYRAVISGREETTKLLIQYGANLAASSDGYSTPLHAAEARGHEGTIRLLVDRMVNVEIKRVECDVAFFSVRYGYEDILRSMLKRGVDLKGLDAGKKYQSFLWAALRHGHEDVVRLLLVDVGVDPDRKGWDGRSPLLFATERGWEGVVRLLVDKADLEAEDWNYRTPLSVAVNARRRDFVEQLLENGALVTPRALRDALENKDEDMVNLLLERKQDLKGADYRGETLLFTAVRYRHEAGIRLLISEGANIEAENKDRETPLLAAVRGASEAVVILLFEASIKIGRDKSEVAQKALFAAANAYGFKSPESENIIDYLIKMGADLEAEDEYGETALLIAIRCNQKEIVGCLLKKGARSTANLVSHAVRSNSKDVVGFLIDKGADLEGVDDTDYGRTALFYAAKQGNEGSVRALVEAGADLEAHDKNGDTPLSVSARDNHKAVVEFLLNRGAYIETKNKYGRTPLFIAAQRGHVEIVGLLVHNGANLETSDNRYRTPRSIASKNGHESTVRLLADKEADWETESEDGGTPLVPA</sequence>
<feature type="repeat" description="ANK" evidence="3">
    <location>
        <begin position="400"/>
        <end position="432"/>
    </location>
</feature>
<evidence type="ECO:0000256" key="4">
    <source>
        <dbReference type="SAM" id="MobiDB-lite"/>
    </source>
</evidence>
<dbReference type="PRINTS" id="PR01415">
    <property type="entry name" value="ANKYRIN"/>
</dbReference>
<feature type="repeat" description="ANK" evidence="3">
    <location>
        <begin position="827"/>
        <end position="859"/>
    </location>
</feature>
<feature type="repeat" description="ANK" evidence="3">
    <location>
        <begin position="659"/>
        <end position="691"/>
    </location>
</feature>
<dbReference type="Gene3D" id="1.25.40.20">
    <property type="entry name" value="Ankyrin repeat-containing domain"/>
    <property type="match status" value="3"/>
</dbReference>
<protein>
    <recommendedName>
        <fullName evidence="5">GPI inositol-deacylase winged helix domain-containing protein</fullName>
    </recommendedName>
</protein>
<evidence type="ECO:0000313" key="6">
    <source>
        <dbReference type="EMBL" id="KAK6500072.1"/>
    </source>
</evidence>
<dbReference type="InterPro" id="IPR054471">
    <property type="entry name" value="GPIID_WHD"/>
</dbReference>
<keyword evidence="1" id="KW-0677">Repeat</keyword>
<dbReference type="Proteomes" id="UP001370758">
    <property type="component" value="Unassembled WGS sequence"/>
</dbReference>
<dbReference type="InterPro" id="IPR036770">
    <property type="entry name" value="Ankyrin_rpt-contain_sf"/>
</dbReference>
<evidence type="ECO:0000256" key="1">
    <source>
        <dbReference type="ARBA" id="ARBA00022737"/>
    </source>
</evidence>
<evidence type="ECO:0000256" key="3">
    <source>
        <dbReference type="PROSITE-ProRule" id="PRU00023"/>
    </source>
</evidence>
<evidence type="ECO:0000259" key="5">
    <source>
        <dbReference type="Pfam" id="PF22939"/>
    </source>
</evidence>
<feature type="repeat" description="ANK" evidence="3">
    <location>
        <begin position="466"/>
        <end position="498"/>
    </location>
</feature>
<dbReference type="SMART" id="SM00248">
    <property type="entry name" value="ANK"/>
    <property type="match status" value="17"/>
</dbReference>
<accession>A0AAV9W0X7</accession>
<dbReference type="EMBL" id="JAVHJL010000007">
    <property type="protein sequence ID" value="KAK6500072.1"/>
    <property type="molecule type" value="Genomic_DNA"/>
</dbReference>
<feature type="repeat" description="ANK" evidence="3">
    <location>
        <begin position="893"/>
        <end position="925"/>
    </location>
</feature>
<dbReference type="InterPro" id="IPR002110">
    <property type="entry name" value="Ankyrin_rpt"/>
</dbReference>
<dbReference type="SUPFAM" id="SSF48403">
    <property type="entry name" value="Ankyrin repeat"/>
    <property type="match status" value="2"/>
</dbReference>
<dbReference type="PANTHER" id="PTHR24198">
    <property type="entry name" value="ANKYRIN REPEAT AND PROTEIN KINASE DOMAIN-CONTAINING PROTEIN"/>
    <property type="match status" value="1"/>
</dbReference>
<dbReference type="Pfam" id="PF12796">
    <property type="entry name" value="Ank_2"/>
    <property type="match status" value="5"/>
</dbReference>
<dbReference type="PROSITE" id="PS50297">
    <property type="entry name" value="ANK_REP_REGION"/>
    <property type="match status" value="6"/>
</dbReference>
<feature type="repeat" description="ANK" evidence="3">
    <location>
        <begin position="433"/>
        <end position="465"/>
    </location>
</feature>
<name>A0AAV9W0X7_9PEZI</name>
<dbReference type="Pfam" id="PF13637">
    <property type="entry name" value="Ank_4"/>
    <property type="match status" value="1"/>
</dbReference>
<dbReference type="PANTHER" id="PTHR24198:SF165">
    <property type="entry name" value="ANKYRIN REPEAT-CONTAINING PROTEIN-RELATED"/>
    <property type="match status" value="1"/>
</dbReference>
<comment type="caution">
    <text evidence="6">The sequence shown here is derived from an EMBL/GenBank/DDBJ whole genome shotgun (WGS) entry which is preliminary data.</text>
</comment>
<feature type="repeat" description="ANK" evidence="3">
    <location>
        <begin position="860"/>
        <end position="892"/>
    </location>
</feature>
<dbReference type="Pfam" id="PF22939">
    <property type="entry name" value="WHD_GPIID"/>
    <property type="match status" value="1"/>
</dbReference>
<evidence type="ECO:0000313" key="7">
    <source>
        <dbReference type="Proteomes" id="UP001370758"/>
    </source>
</evidence>
<reference evidence="6 7" key="1">
    <citation type="submission" date="2023-08" db="EMBL/GenBank/DDBJ databases">
        <authorList>
            <person name="Palmer J.M."/>
        </authorList>
    </citation>
    <scope>NUCLEOTIDE SEQUENCE [LARGE SCALE GENOMIC DNA]</scope>
    <source>
        <strain evidence="6 7">TWF481</strain>
    </source>
</reference>
<evidence type="ECO:0000256" key="2">
    <source>
        <dbReference type="ARBA" id="ARBA00023043"/>
    </source>
</evidence>
<dbReference type="AlphaFoldDB" id="A0AAV9W0X7"/>
<gene>
    <name evidence="6" type="ORF">TWF481_010430</name>
</gene>
<dbReference type="PROSITE" id="PS50088">
    <property type="entry name" value="ANK_REPEAT"/>
    <property type="match status" value="7"/>
</dbReference>
<keyword evidence="7" id="KW-1185">Reference proteome</keyword>
<feature type="region of interest" description="Disordered" evidence="4">
    <location>
        <begin position="948"/>
        <end position="967"/>
    </location>
</feature>
<feature type="domain" description="GPI inositol-deacylase winged helix" evidence="5">
    <location>
        <begin position="171"/>
        <end position="245"/>
    </location>
</feature>
<organism evidence="6 7">
    <name type="scientific">Arthrobotrys musiformis</name>
    <dbReference type="NCBI Taxonomy" id="47236"/>
    <lineage>
        <taxon>Eukaryota</taxon>
        <taxon>Fungi</taxon>
        <taxon>Dikarya</taxon>
        <taxon>Ascomycota</taxon>
        <taxon>Pezizomycotina</taxon>
        <taxon>Orbiliomycetes</taxon>
        <taxon>Orbiliales</taxon>
        <taxon>Orbiliaceae</taxon>
        <taxon>Arthrobotrys</taxon>
    </lineage>
</organism>